<dbReference type="PROSITE" id="PS50987">
    <property type="entry name" value="HTH_ARSR_2"/>
    <property type="match status" value="1"/>
</dbReference>
<keyword evidence="6" id="KW-1185">Reference proteome</keyword>
<feature type="domain" description="HTH arsR-type" evidence="4">
    <location>
        <begin position="25"/>
        <end position="120"/>
    </location>
</feature>
<dbReference type="PRINTS" id="PR00778">
    <property type="entry name" value="HTHARSR"/>
</dbReference>
<comment type="caution">
    <text evidence="5">The sequence shown here is derived from an EMBL/GenBank/DDBJ whole genome shotgun (WGS) entry which is preliminary data.</text>
</comment>
<dbReference type="Proteomes" id="UP001385499">
    <property type="component" value="Unassembled WGS sequence"/>
</dbReference>
<organism evidence="5 6">
    <name type="scientific">Roseibium algae</name>
    <dbReference type="NCBI Taxonomy" id="3123038"/>
    <lineage>
        <taxon>Bacteria</taxon>
        <taxon>Pseudomonadati</taxon>
        <taxon>Pseudomonadota</taxon>
        <taxon>Alphaproteobacteria</taxon>
        <taxon>Hyphomicrobiales</taxon>
        <taxon>Stappiaceae</taxon>
        <taxon>Roseibium</taxon>
    </lineage>
</organism>
<dbReference type="InterPro" id="IPR011991">
    <property type="entry name" value="ArsR-like_HTH"/>
</dbReference>
<dbReference type="InterPro" id="IPR051081">
    <property type="entry name" value="HTH_MetalResp_TranReg"/>
</dbReference>
<dbReference type="PANTHER" id="PTHR33154:SF15">
    <property type="entry name" value="REGULATORY PROTEIN ARSR"/>
    <property type="match status" value="1"/>
</dbReference>
<evidence type="ECO:0000313" key="6">
    <source>
        <dbReference type="Proteomes" id="UP001385499"/>
    </source>
</evidence>
<keyword evidence="3" id="KW-0804">Transcription</keyword>
<dbReference type="EMBL" id="JBAKIA010000015">
    <property type="protein sequence ID" value="MEJ8476061.1"/>
    <property type="molecule type" value="Genomic_DNA"/>
</dbReference>
<keyword evidence="1" id="KW-0805">Transcription regulation</keyword>
<dbReference type="PANTHER" id="PTHR33154">
    <property type="entry name" value="TRANSCRIPTIONAL REGULATOR, ARSR FAMILY"/>
    <property type="match status" value="1"/>
</dbReference>
<name>A0ABU8TPG5_9HYPH</name>
<dbReference type="SUPFAM" id="SSF46785">
    <property type="entry name" value="Winged helix' DNA-binding domain"/>
    <property type="match status" value="1"/>
</dbReference>
<evidence type="ECO:0000256" key="1">
    <source>
        <dbReference type="ARBA" id="ARBA00023015"/>
    </source>
</evidence>
<dbReference type="Pfam" id="PF12840">
    <property type="entry name" value="HTH_20"/>
    <property type="match status" value="1"/>
</dbReference>
<dbReference type="InterPro" id="IPR036390">
    <property type="entry name" value="WH_DNA-bd_sf"/>
</dbReference>
<accession>A0ABU8TPG5</accession>
<evidence type="ECO:0000256" key="2">
    <source>
        <dbReference type="ARBA" id="ARBA00023125"/>
    </source>
</evidence>
<dbReference type="NCBIfam" id="NF033788">
    <property type="entry name" value="HTH_metalloreg"/>
    <property type="match status" value="1"/>
</dbReference>
<evidence type="ECO:0000259" key="4">
    <source>
        <dbReference type="PROSITE" id="PS50987"/>
    </source>
</evidence>
<dbReference type="SMART" id="SM00418">
    <property type="entry name" value="HTH_ARSR"/>
    <property type="match status" value="1"/>
</dbReference>
<evidence type="ECO:0000313" key="5">
    <source>
        <dbReference type="EMBL" id="MEJ8476061.1"/>
    </source>
</evidence>
<protein>
    <submittedName>
        <fullName evidence="5">Metalloregulator ArsR/SmtB family transcription factor</fullName>
    </submittedName>
</protein>
<dbReference type="InterPro" id="IPR036388">
    <property type="entry name" value="WH-like_DNA-bd_sf"/>
</dbReference>
<reference evidence="5 6" key="1">
    <citation type="submission" date="2024-02" db="EMBL/GenBank/DDBJ databases">
        <title>Roseibium algae sp. nov., isolated from marine alga (Grateloupia sp.), showing potential in myo-inositol conversion.</title>
        <authorList>
            <person name="Wang Y."/>
        </authorList>
    </citation>
    <scope>NUCLEOTIDE SEQUENCE [LARGE SCALE GENOMIC DNA]</scope>
    <source>
        <strain evidence="5 6">H3510</strain>
    </source>
</reference>
<keyword evidence="2" id="KW-0238">DNA-binding</keyword>
<dbReference type="CDD" id="cd00090">
    <property type="entry name" value="HTH_ARSR"/>
    <property type="match status" value="1"/>
</dbReference>
<evidence type="ECO:0000256" key="3">
    <source>
        <dbReference type="ARBA" id="ARBA00023163"/>
    </source>
</evidence>
<proteinExistence type="predicted"/>
<dbReference type="InterPro" id="IPR001845">
    <property type="entry name" value="HTH_ArsR_DNA-bd_dom"/>
</dbReference>
<gene>
    <name evidence="5" type="ORF">V6575_18370</name>
</gene>
<sequence length="168" mass="17519">MEDEGCGDSSGGAVLACDDVSLTALVAGEREGLARIFRALGHPARLAIIEALAQRPGACCGDIVNTLPLAQSTVSQHLQVLKETGLLTCSTRGRCCHYDLNLDMLQKAGVASGEFFARIEDQCSKCAVDIAPGKPDASSGARPDLQIEIQNNGAHHANEGGKPHGDLV</sequence>
<dbReference type="Gene3D" id="1.10.10.10">
    <property type="entry name" value="Winged helix-like DNA-binding domain superfamily/Winged helix DNA-binding domain"/>
    <property type="match status" value="1"/>
</dbReference>
<dbReference type="RefSeq" id="WP_340276404.1">
    <property type="nucleotide sequence ID" value="NZ_JBAKIA010000015.1"/>
</dbReference>